<dbReference type="GO" id="GO:0070681">
    <property type="term" value="P:glutaminyl-tRNAGln biosynthesis via transamidation"/>
    <property type="evidence" value="ECO:0007669"/>
    <property type="project" value="TreeGrafter"/>
</dbReference>
<dbReference type="EMBL" id="LBVS01000004">
    <property type="protein sequence ID" value="KKQ90787.1"/>
    <property type="molecule type" value="Genomic_DNA"/>
</dbReference>
<proteinExistence type="inferred from homology"/>
<comment type="subunit">
    <text evidence="2 10">Heterotrimer of A, B and C subunits.</text>
</comment>
<comment type="similarity">
    <text evidence="1 10">Belongs to the GatB/GatE family. GatB subfamily.</text>
</comment>
<comment type="catalytic activity">
    <reaction evidence="9 10">
        <text>L-glutamyl-tRNA(Gln) + L-glutamine + ATP + H2O = L-glutaminyl-tRNA(Gln) + L-glutamate + ADP + phosphate + H(+)</text>
        <dbReference type="Rhea" id="RHEA:17521"/>
        <dbReference type="Rhea" id="RHEA-COMP:9681"/>
        <dbReference type="Rhea" id="RHEA-COMP:9684"/>
        <dbReference type="ChEBI" id="CHEBI:15377"/>
        <dbReference type="ChEBI" id="CHEBI:15378"/>
        <dbReference type="ChEBI" id="CHEBI:29985"/>
        <dbReference type="ChEBI" id="CHEBI:30616"/>
        <dbReference type="ChEBI" id="CHEBI:43474"/>
        <dbReference type="ChEBI" id="CHEBI:58359"/>
        <dbReference type="ChEBI" id="CHEBI:78520"/>
        <dbReference type="ChEBI" id="CHEBI:78521"/>
        <dbReference type="ChEBI" id="CHEBI:456216"/>
    </reaction>
</comment>
<feature type="region of interest" description="Disordered" evidence="11">
    <location>
        <begin position="202"/>
        <end position="221"/>
    </location>
</feature>
<evidence type="ECO:0000313" key="14">
    <source>
        <dbReference type="Proteomes" id="UP000033862"/>
    </source>
</evidence>
<dbReference type="Proteomes" id="UP000033862">
    <property type="component" value="Unassembled WGS sequence"/>
</dbReference>
<dbReference type="STRING" id="1618332.UT15_C0004G0010"/>
<accession>A0A0G0LI90</accession>
<dbReference type="GO" id="GO:0016740">
    <property type="term" value="F:transferase activity"/>
    <property type="evidence" value="ECO:0007669"/>
    <property type="project" value="UniProtKB-KW"/>
</dbReference>
<dbReference type="Pfam" id="PF02934">
    <property type="entry name" value="GatB_N"/>
    <property type="match status" value="1"/>
</dbReference>
<dbReference type="SUPFAM" id="SSF89095">
    <property type="entry name" value="GatB/YqeY motif"/>
    <property type="match status" value="1"/>
</dbReference>
<sequence length="487" mass="54429">MSEFKTVIGLEIHVQLKTKSKMFCGCNNNAEEAAPNSLVCPVCMGMPGVLPVANKRAIEWTLKTGLALNSEIAEKSRFDRKHYYYPDLPKNYQISQFDLPFCNGGFLEVETAEGHRKIELKRIHLEEDAGKLIHSGDDSLVDLNRTGTPLMEIVTEPVIESPADAKIFMQELRSILRYLDVSSADMEKGHLRCDANISIAQIDDRHPEQSEGSPADAGSETSSEILRFAQNDIVLGTPVEIKNLNSFRMVEKALIFEEQRQIGLIEEGEKIKKETRGWNDSKGESYSQRSKEVAQDYRYFPEPDLPPFESSAFNIEKIKSELPELPAQKRKRYVDMGIKQSDAEILATDQEMAKYFEGVSKAVTPILAANWIINELKMDGILVVSPEDLGEMLQNLEKGKITGKMAKENLAKLIAGEKPDYTSEVVSEVETAKAIDKVITANPKPVADIKAGKTQAMGFLVGQVMRETQGKANPEIINRLIYEKINC</sequence>
<keyword evidence="6 10" id="KW-0648">Protein biosynthesis</keyword>
<feature type="domain" description="Asn/Gln amidotransferase" evidence="12">
    <location>
        <begin position="354"/>
        <end position="485"/>
    </location>
</feature>
<dbReference type="InterPro" id="IPR014746">
    <property type="entry name" value="Gln_synth/guanido_kin_cat_dom"/>
</dbReference>
<dbReference type="InterPro" id="IPR017959">
    <property type="entry name" value="Asn/Gln-tRNA_amidoTrfase_suB/E"/>
</dbReference>
<evidence type="ECO:0000256" key="6">
    <source>
        <dbReference type="ARBA" id="ARBA00022917"/>
    </source>
</evidence>
<dbReference type="SMART" id="SM00845">
    <property type="entry name" value="GatB_Yqey"/>
    <property type="match status" value="1"/>
</dbReference>
<dbReference type="FunFam" id="1.10.10.410:FF:000001">
    <property type="entry name" value="Aspartyl/glutamyl-tRNA(Asn/Gln) amidotransferase subunit B"/>
    <property type="match status" value="1"/>
</dbReference>
<evidence type="ECO:0000256" key="11">
    <source>
        <dbReference type="SAM" id="MobiDB-lite"/>
    </source>
</evidence>
<dbReference type="GO" id="GO:0050567">
    <property type="term" value="F:glutaminyl-tRNA synthase (glutamine-hydrolyzing) activity"/>
    <property type="evidence" value="ECO:0007669"/>
    <property type="project" value="UniProtKB-UniRule"/>
</dbReference>
<evidence type="ECO:0000259" key="12">
    <source>
        <dbReference type="SMART" id="SM00845"/>
    </source>
</evidence>
<protein>
    <recommendedName>
        <fullName evidence="10">Aspartyl/glutamyl-tRNA(Asn/Gln) amidotransferase subunit B</fullName>
        <shortName evidence="10">Asp/Glu-ADT subunit B</shortName>
        <ecNumber evidence="10">6.3.5.-</ecNumber>
    </recommendedName>
</protein>
<evidence type="ECO:0000256" key="9">
    <source>
        <dbReference type="ARBA" id="ARBA00047913"/>
    </source>
</evidence>
<evidence type="ECO:0000256" key="2">
    <source>
        <dbReference type="ARBA" id="ARBA00011123"/>
    </source>
</evidence>
<comment type="catalytic activity">
    <reaction evidence="8 10">
        <text>L-aspartyl-tRNA(Asn) + L-glutamine + ATP + H2O = L-asparaginyl-tRNA(Asn) + L-glutamate + ADP + phosphate + 2 H(+)</text>
        <dbReference type="Rhea" id="RHEA:14513"/>
        <dbReference type="Rhea" id="RHEA-COMP:9674"/>
        <dbReference type="Rhea" id="RHEA-COMP:9677"/>
        <dbReference type="ChEBI" id="CHEBI:15377"/>
        <dbReference type="ChEBI" id="CHEBI:15378"/>
        <dbReference type="ChEBI" id="CHEBI:29985"/>
        <dbReference type="ChEBI" id="CHEBI:30616"/>
        <dbReference type="ChEBI" id="CHEBI:43474"/>
        <dbReference type="ChEBI" id="CHEBI:58359"/>
        <dbReference type="ChEBI" id="CHEBI:78515"/>
        <dbReference type="ChEBI" id="CHEBI:78516"/>
        <dbReference type="ChEBI" id="CHEBI:456216"/>
    </reaction>
</comment>
<evidence type="ECO:0000256" key="5">
    <source>
        <dbReference type="ARBA" id="ARBA00022840"/>
    </source>
</evidence>
<dbReference type="PROSITE" id="PS01234">
    <property type="entry name" value="GATB"/>
    <property type="match status" value="1"/>
</dbReference>
<dbReference type="Gene3D" id="1.10.150.380">
    <property type="entry name" value="GatB domain, N-terminal subdomain"/>
    <property type="match status" value="1"/>
</dbReference>
<evidence type="ECO:0000256" key="7">
    <source>
        <dbReference type="ARBA" id="ARBA00024799"/>
    </source>
</evidence>
<keyword evidence="3 10" id="KW-0436">Ligase</keyword>
<organism evidence="13 14">
    <name type="scientific">Berkelbacteria bacterium GW2011_GWA1_39_10</name>
    <dbReference type="NCBI Taxonomy" id="1618332"/>
    <lineage>
        <taxon>Bacteria</taxon>
        <taxon>Candidatus Berkelbacteria</taxon>
    </lineage>
</organism>
<dbReference type="PANTHER" id="PTHR11659">
    <property type="entry name" value="GLUTAMYL-TRNA GLN AMIDOTRANSFERASE SUBUNIT B MITOCHONDRIAL AND PROKARYOTIC PET112-RELATED"/>
    <property type="match status" value="1"/>
</dbReference>
<dbReference type="NCBIfam" id="NF004012">
    <property type="entry name" value="PRK05477.1-2"/>
    <property type="match status" value="1"/>
</dbReference>
<evidence type="ECO:0000256" key="10">
    <source>
        <dbReference type="HAMAP-Rule" id="MF_00121"/>
    </source>
</evidence>
<dbReference type="InterPro" id="IPR018027">
    <property type="entry name" value="Asn/Gln_amidotransferase"/>
</dbReference>
<keyword evidence="5 10" id="KW-0067">ATP-binding</keyword>
<dbReference type="InterPro" id="IPR003789">
    <property type="entry name" value="Asn/Gln_tRNA_amidoTrase-B-like"/>
</dbReference>
<evidence type="ECO:0000256" key="1">
    <source>
        <dbReference type="ARBA" id="ARBA00005306"/>
    </source>
</evidence>
<comment type="caution">
    <text evidence="13">The sequence shown here is derived from an EMBL/GenBank/DDBJ whole genome shotgun (WGS) entry which is preliminary data.</text>
</comment>
<evidence type="ECO:0000313" key="13">
    <source>
        <dbReference type="EMBL" id="KKQ90787.1"/>
    </source>
</evidence>
<dbReference type="GO" id="GO:0005524">
    <property type="term" value="F:ATP binding"/>
    <property type="evidence" value="ECO:0007669"/>
    <property type="project" value="UniProtKB-KW"/>
</dbReference>
<dbReference type="GO" id="GO:0050566">
    <property type="term" value="F:asparaginyl-tRNA synthase (glutamine-hydrolyzing) activity"/>
    <property type="evidence" value="ECO:0007669"/>
    <property type="project" value="RHEA"/>
</dbReference>
<dbReference type="Gene3D" id="1.10.10.410">
    <property type="match status" value="1"/>
</dbReference>
<dbReference type="AlphaFoldDB" id="A0A0G0LI90"/>
<evidence type="ECO:0000256" key="3">
    <source>
        <dbReference type="ARBA" id="ARBA00022598"/>
    </source>
</evidence>
<keyword evidence="13" id="KW-0808">Transferase</keyword>
<dbReference type="InterPro" id="IPR017958">
    <property type="entry name" value="Gln-tRNA_amidoTrfase_suB_CS"/>
</dbReference>
<dbReference type="EC" id="6.3.5.-" evidence="10"/>
<evidence type="ECO:0000256" key="8">
    <source>
        <dbReference type="ARBA" id="ARBA00047380"/>
    </source>
</evidence>
<dbReference type="PANTHER" id="PTHR11659:SF0">
    <property type="entry name" value="GLUTAMYL-TRNA(GLN) AMIDOTRANSFERASE SUBUNIT B, MITOCHONDRIAL"/>
    <property type="match status" value="1"/>
</dbReference>
<dbReference type="InterPro" id="IPR042114">
    <property type="entry name" value="GatB_C_1"/>
</dbReference>
<dbReference type="InterPro" id="IPR023168">
    <property type="entry name" value="GatB_Yqey_C_2"/>
</dbReference>
<evidence type="ECO:0000256" key="4">
    <source>
        <dbReference type="ARBA" id="ARBA00022741"/>
    </source>
</evidence>
<gene>
    <name evidence="10" type="primary">gatB</name>
    <name evidence="13" type="ORF">UT15_C0004G0010</name>
</gene>
<dbReference type="SUPFAM" id="SSF55931">
    <property type="entry name" value="Glutamine synthetase/guanido kinase"/>
    <property type="match status" value="1"/>
</dbReference>
<dbReference type="Pfam" id="PF02637">
    <property type="entry name" value="GatB_Yqey"/>
    <property type="match status" value="1"/>
</dbReference>
<name>A0A0G0LI90_9BACT</name>
<dbReference type="InterPro" id="IPR006075">
    <property type="entry name" value="Asn/Gln-tRNA_Trfase_suB/E_cat"/>
</dbReference>
<dbReference type="GO" id="GO:0006412">
    <property type="term" value="P:translation"/>
    <property type="evidence" value="ECO:0007669"/>
    <property type="project" value="UniProtKB-UniRule"/>
</dbReference>
<reference evidence="13 14" key="1">
    <citation type="journal article" date="2015" name="Nature">
        <title>rRNA introns, odd ribosomes, and small enigmatic genomes across a large radiation of phyla.</title>
        <authorList>
            <person name="Brown C.T."/>
            <person name="Hug L.A."/>
            <person name="Thomas B.C."/>
            <person name="Sharon I."/>
            <person name="Castelle C.J."/>
            <person name="Singh A."/>
            <person name="Wilkins M.J."/>
            <person name="Williams K.H."/>
            <person name="Banfield J.F."/>
        </authorList>
    </citation>
    <scope>NUCLEOTIDE SEQUENCE [LARGE SCALE GENOMIC DNA]</scope>
</reference>
<dbReference type="InterPro" id="IPR004413">
    <property type="entry name" value="GatB"/>
</dbReference>
<comment type="function">
    <text evidence="7 10">Allows the formation of correctly charged Asn-tRNA(Asn) or Gln-tRNA(Gln) through the transamidation of misacylated Asp-tRNA(Asn) or Glu-tRNA(Gln) in organisms which lack either or both of asparaginyl-tRNA or glutaminyl-tRNA synthetases. The reaction takes place in the presence of glutamine and ATP through an activated phospho-Asp-tRNA(Asn) or phospho-Glu-tRNA(Gln).</text>
</comment>
<dbReference type="HAMAP" id="MF_00121">
    <property type="entry name" value="GatB"/>
    <property type="match status" value="1"/>
</dbReference>
<dbReference type="PATRIC" id="fig|1618332.3.peg.203"/>
<keyword evidence="4 10" id="KW-0547">Nucleotide-binding</keyword>